<dbReference type="PROSITE" id="PS51192">
    <property type="entry name" value="HELICASE_ATP_BIND_1"/>
    <property type="match status" value="1"/>
</dbReference>
<dbReference type="Pfam" id="PF04851">
    <property type="entry name" value="ResIII"/>
    <property type="match status" value="1"/>
</dbReference>
<proteinExistence type="predicted"/>
<dbReference type="InterPro" id="IPR006935">
    <property type="entry name" value="Helicase/UvrB_N"/>
</dbReference>
<dbReference type="InterPro" id="IPR027417">
    <property type="entry name" value="P-loop_NTPase"/>
</dbReference>
<dbReference type="GO" id="GO:0006302">
    <property type="term" value="P:double-strand break repair"/>
    <property type="evidence" value="ECO:0007669"/>
    <property type="project" value="TreeGrafter"/>
</dbReference>
<gene>
    <name evidence="6" type="ordered locus">PECL_517</name>
</gene>
<dbReference type="InterPro" id="IPR014001">
    <property type="entry name" value="Helicase_ATP-bd"/>
</dbReference>
<evidence type="ECO:0000256" key="3">
    <source>
        <dbReference type="ARBA" id="ARBA00023125"/>
    </source>
</evidence>
<evidence type="ECO:0000313" key="6">
    <source>
        <dbReference type="EMBL" id="AEV94818.1"/>
    </source>
</evidence>
<dbReference type="CDD" id="cd17925">
    <property type="entry name" value="DEXDc_ComFA"/>
    <property type="match status" value="1"/>
</dbReference>
<dbReference type="InterPro" id="IPR001650">
    <property type="entry name" value="Helicase_C-like"/>
</dbReference>
<dbReference type="Pfam" id="PF00271">
    <property type="entry name" value="Helicase_C"/>
    <property type="match status" value="1"/>
</dbReference>
<dbReference type="Gene3D" id="3.40.50.300">
    <property type="entry name" value="P-loop containing nucleotide triphosphate hydrolases"/>
    <property type="match status" value="2"/>
</dbReference>
<dbReference type="EMBL" id="CP003137">
    <property type="protein sequence ID" value="AEV94818.1"/>
    <property type="molecule type" value="Genomic_DNA"/>
</dbReference>
<dbReference type="KEGG" id="pce:PECL_517"/>
<dbReference type="GO" id="GO:0043138">
    <property type="term" value="F:3'-5' DNA helicase activity"/>
    <property type="evidence" value="ECO:0007669"/>
    <property type="project" value="TreeGrafter"/>
</dbReference>
<dbReference type="GO" id="GO:0006270">
    <property type="term" value="P:DNA replication initiation"/>
    <property type="evidence" value="ECO:0007669"/>
    <property type="project" value="TreeGrafter"/>
</dbReference>
<evidence type="ECO:0000259" key="4">
    <source>
        <dbReference type="PROSITE" id="PS51192"/>
    </source>
</evidence>
<dbReference type="GO" id="GO:0005524">
    <property type="term" value="F:ATP binding"/>
    <property type="evidence" value="ECO:0007669"/>
    <property type="project" value="UniProtKB-KW"/>
</dbReference>
<name>G8PBZ9_PEDCP</name>
<keyword evidence="1" id="KW-0547">Nucleotide-binding</keyword>
<accession>G8PBZ9</accession>
<keyword evidence="2" id="KW-0067">ATP-binding</keyword>
<organism evidence="6 7">
    <name type="scientific">Pediococcus claussenii (strain ATCC BAA-344 / DSM 14800 / JCM 18046 / KCTC 3811 / LMG 21948 / P06)</name>
    <dbReference type="NCBI Taxonomy" id="701521"/>
    <lineage>
        <taxon>Bacteria</taxon>
        <taxon>Bacillati</taxon>
        <taxon>Bacillota</taxon>
        <taxon>Bacilli</taxon>
        <taxon>Lactobacillales</taxon>
        <taxon>Lactobacillaceae</taxon>
        <taxon>Pediococcus</taxon>
    </lineage>
</organism>
<dbReference type="RefSeq" id="WP_014215015.1">
    <property type="nucleotide sequence ID" value="NC_016605.1"/>
</dbReference>
<sequence>MDEFEKKQFYGRLVPILCGDVQRYNVQYLQPFKGNNPNVICERCGTWLNRRVAILPNQQFYCRNCINLGRISTLVKLGTLPEPNLFKIGVDYLTWDGKLTLDQRRCADDVVEAIKSNETLLLWAVTGAGKTEMLFEGIDLALKQGLRVCVASPRLDVCNELYPRFQEVFPASRICLLHGESEMTYEYAQFTICSTHQLLRFRNAFDVLIVDEVDAFPYAGNPQLIYATKNAKKDDGTLIYLTATPGKSLLKQSKVGAIRTSYLLKRYHGNPLPVPIWKIQYGWRKLVKRRKLSRYLRLFLNKQLPEKHQFLIFVPKITDLELVKDCIEKNINEIKIDTVCSNDPKRTRKVQKMRNGEVDGLITTTILERGVTFPEIDVMVLGADDPIFSMAALVQIAGRVGRSSRRPSGRVWFECNQLTRGILKAINTIKYMNKKGFTE</sequence>
<evidence type="ECO:0000313" key="7">
    <source>
        <dbReference type="Proteomes" id="UP000005444"/>
    </source>
</evidence>
<evidence type="ECO:0000256" key="2">
    <source>
        <dbReference type="ARBA" id="ARBA00022840"/>
    </source>
</evidence>
<protein>
    <submittedName>
        <fullName evidence="6">ComF operon protein A</fullName>
    </submittedName>
</protein>
<dbReference type="GO" id="GO:0003677">
    <property type="term" value="F:DNA binding"/>
    <property type="evidence" value="ECO:0007669"/>
    <property type="project" value="UniProtKB-KW"/>
</dbReference>
<dbReference type="PANTHER" id="PTHR30580">
    <property type="entry name" value="PRIMOSOMAL PROTEIN N"/>
    <property type="match status" value="1"/>
</dbReference>
<keyword evidence="3" id="KW-0238">DNA-binding</keyword>
<dbReference type="GO" id="GO:0016787">
    <property type="term" value="F:hydrolase activity"/>
    <property type="evidence" value="ECO:0007669"/>
    <property type="project" value="InterPro"/>
</dbReference>
<dbReference type="AlphaFoldDB" id="G8PBZ9"/>
<dbReference type="SMART" id="SM00490">
    <property type="entry name" value="HELICc"/>
    <property type="match status" value="1"/>
</dbReference>
<feature type="domain" description="Helicase ATP-binding" evidence="4">
    <location>
        <begin position="111"/>
        <end position="263"/>
    </location>
</feature>
<keyword evidence="7" id="KW-1185">Reference proteome</keyword>
<evidence type="ECO:0000256" key="1">
    <source>
        <dbReference type="ARBA" id="ARBA00022741"/>
    </source>
</evidence>
<dbReference type="PANTHER" id="PTHR30580:SF1">
    <property type="entry name" value="COMF OPERON PROTEIN 1"/>
    <property type="match status" value="1"/>
</dbReference>
<reference evidence="6 7" key="1">
    <citation type="journal article" date="2012" name="J. Bacteriol.">
        <title>Complete Genome Sequence of the Beer Spoilage Organism Pediococcus claussenii ATCC BAA-344T.</title>
        <authorList>
            <person name="Pittet V."/>
            <person name="Abegunde T."/>
            <person name="Marfleet T."/>
            <person name="Haakensen M."/>
            <person name="Morrow K."/>
            <person name="Jayaprakash T."/>
            <person name="Schroeder K."/>
            <person name="Trost B."/>
            <person name="Byrns S."/>
            <person name="Bergsveinson J."/>
            <person name="Kusalik A."/>
            <person name="Ziola B."/>
        </authorList>
    </citation>
    <scope>NUCLEOTIDE SEQUENCE [LARGE SCALE GENOMIC DNA]</scope>
    <source>
        <strain evidence="6 7">ATCC BAA-344</strain>
    </source>
</reference>
<dbReference type="SUPFAM" id="SSF52540">
    <property type="entry name" value="P-loop containing nucleoside triphosphate hydrolases"/>
    <property type="match status" value="1"/>
</dbReference>
<evidence type="ECO:0000259" key="5">
    <source>
        <dbReference type="PROSITE" id="PS51194"/>
    </source>
</evidence>
<dbReference type="eggNOG" id="COG4098">
    <property type="taxonomic scope" value="Bacteria"/>
</dbReference>
<dbReference type="STRING" id="701521.PECL_517"/>
<dbReference type="PROSITE" id="PS51194">
    <property type="entry name" value="HELICASE_CTER"/>
    <property type="match status" value="1"/>
</dbReference>
<dbReference type="HOGENOM" id="CLU_024742_0_0_9"/>
<dbReference type="GO" id="GO:0006310">
    <property type="term" value="P:DNA recombination"/>
    <property type="evidence" value="ECO:0007669"/>
    <property type="project" value="TreeGrafter"/>
</dbReference>
<dbReference type="SMART" id="SM00487">
    <property type="entry name" value="DEXDc"/>
    <property type="match status" value="1"/>
</dbReference>
<feature type="domain" description="Helicase C-terminal" evidence="5">
    <location>
        <begin position="291"/>
        <end position="439"/>
    </location>
</feature>
<dbReference type="Proteomes" id="UP000005444">
    <property type="component" value="Chromosome"/>
</dbReference>
<dbReference type="PATRIC" id="fig|701521.8.peg.495"/>